<keyword evidence="2" id="KW-1185">Reference proteome</keyword>
<comment type="caution">
    <text evidence="1">The sequence shown here is derived from an EMBL/GenBank/DDBJ whole genome shotgun (WGS) entry which is preliminary data.</text>
</comment>
<evidence type="ECO:0000313" key="1">
    <source>
        <dbReference type="EMBL" id="KAG0592535.1"/>
    </source>
</evidence>
<dbReference type="AlphaFoldDB" id="A0A8T0JAJ5"/>
<sequence length="114" mass="12973">MCSGPTFLEVGDHHLETVLRPFESFTCKTKHGLAPSRQITEISNTRLLHHTKEDQRQYWASALTVELHAASHLPHSFDDQGRRILRPDRSGPVLLTLAFFSSTDYAPSRFLETI</sequence>
<dbReference type="EMBL" id="CM026421">
    <property type="protein sequence ID" value="KAG0592535.1"/>
    <property type="molecule type" value="Genomic_DNA"/>
</dbReference>
<organism evidence="1 2">
    <name type="scientific">Ceratodon purpureus</name>
    <name type="common">Fire moss</name>
    <name type="synonym">Dicranum purpureum</name>
    <dbReference type="NCBI Taxonomy" id="3225"/>
    <lineage>
        <taxon>Eukaryota</taxon>
        <taxon>Viridiplantae</taxon>
        <taxon>Streptophyta</taxon>
        <taxon>Embryophyta</taxon>
        <taxon>Bryophyta</taxon>
        <taxon>Bryophytina</taxon>
        <taxon>Bryopsida</taxon>
        <taxon>Dicranidae</taxon>
        <taxon>Pseudoditrichales</taxon>
        <taxon>Ditrichaceae</taxon>
        <taxon>Ceratodon</taxon>
    </lineage>
</organism>
<proteinExistence type="predicted"/>
<gene>
    <name evidence="1" type="ORF">KC19_1G260700</name>
</gene>
<evidence type="ECO:0000313" key="2">
    <source>
        <dbReference type="Proteomes" id="UP000822688"/>
    </source>
</evidence>
<dbReference type="Proteomes" id="UP000822688">
    <property type="component" value="Chromosome 1"/>
</dbReference>
<name>A0A8T0JAJ5_CERPU</name>
<protein>
    <submittedName>
        <fullName evidence="1">Uncharacterized protein</fullName>
    </submittedName>
</protein>
<reference evidence="1" key="1">
    <citation type="submission" date="2020-06" db="EMBL/GenBank/DDBJ databases">
        <title>WGS assembly of Ceratodon purpureus strain R40.</title>
        <authorList>
            <person name="Carey S.B."/>
            <person name="Jenkins J."/>
            <person name="Shu S."/>
            <person name="Lovell J.T."/>
            <person name="Sreedasyam A."/>
            <person name="Maumus F."/>
            <person name="Tiley G.P."/>
            <person name="Fernandez-Pozo N."/>
            <person name="Barry K."/>
            <person name="Chen C."/>
            <person name="Wang M."/>
            <person name="Lipzen A."/>
            <person name="Daum C."/>
            <person name="Saski C.A."/>
            <person name="Payton A.C."/>
            <person name="Mcbreen J.C."/>
            <person name="Conrad R.E."/>
            <person name="Kollar L.M."/>
            <person name="Olsson S."/>
            <person name="Huttunen S."/>
            <person name="Landis J.B."/>
            <person name="Wickett N.J."/>
            <person name="Johnson M.G."/>
            <person name="Rensing S.A."/>
            <person name="Grimwood J."/>
            <person name="Schmutz J."/>
            <person name="Mcdaniel S.F."/>
        </authorList>
    </citation>
    <scope>NUCLEOTIDE SEQUENCE</scope>
    <source>
        <strain evidence="1">R40</strain>
    </source>
</reference>
<accession>A0A8T0JAJ5</accession>